<evidence type="ECO:0000313" key="2">
    <source>
        <dbReference type="EMBL" id="RXM98247.1"/>
    </source>
</evidence>
<keyword evidence="3" id="KW-1185">Reference proteome</keyword>
<evidence type="ECO:0000256" key="1">
    <source>
        <dbReference type="SAM" id="Phobius"/>
    </source>
</evidence>
<organism evidence="2 3">
    <name type="scientific">Acipenser ruthenus</name>
    <name type="common">Sterlet sturgeon</name>
    <dbReference type="NCBI Taxonomy" id="7906"/>
    <lineage>
        <taxon>Eukaryota</taxon>
        <taxon>Metazoa</taxon>
        <taxon>Chordata</taxon>
        <taxon>Craniata</taxon>
        <taxon>Vertebrata</taxon>
        <taxon>Euteleostomi</taxon>
        <taxon>Actinopterygii</taxon>
        <taxon>Chondrostei</taxon>
        <taxon>Acipenseriformes</taxon>
        <taxon>Acipenseridae</taxon>
        <taxon>Acipenser</taxon>
    </lineage>
</organism>
<protein>
    <submittedName>
        <fullName evidence="2">Uncharacterized protein</fullName>
    </submittedName>
</protein>
<evidence type="ECO:0000313" key="3">
    <source>
        <dbReference type="Proteomes" id="UP000289886"/>
    </source>
</evidence>
<comment type="caution">
    <text evidence="2">The sequence shown here is derived from an EMBL/GenBank/DDBJ whole genome shotgun (WGS) entry which is preliminary data.</text>
</comment>
<proteinExistence type="predicted"/>
<sequence>MGGSDGQGAALEGGQGAALEGGQGAIRRGGRSNARLAVFVASQMLFNIFCLAICLHYLWTSKQSPAPAPEIHLRGKGNHKPSPHPLEFTVDRKADEKVFRLHNKTVLEFHCKGPYFLSLKLQSSMKRVDSSATLTMHNRNKILLSFPVTNKTEDSLKEIFEFEAGDWVYFNLTKSTGGENLPPTLKELYVAFVYLWGRGDCPDKP</sequence>
<dbReference type="EMBL" id="SCEB01000757">
    <property type="protein sequence ID" value="RXM98247.1"/>
    <property type="molecule type" value="Genomic_DNA"/>
</dbReference>
<keyword evidence="1" id="KW-0472">Membrane</keyword>
<name>A0A662YNU6_ACIRT</name>
<keyword evidence="1" id="KW-0812">Transmembrane</keyword>
<accession>A0A662YNU6</accession>
<feature type="transmembrane region" description="Helical" evidence="1">
    <location>
        <begin position="36"/>
        <end position="59"/>
    </location>
</feature>
<gene>
    <name evidence="2" type="ORF">EOD39_13371</name>
</gene>
<reference evidence="2 3" key="1">
    <citation type="submission" date="2019-01" db="EMBL/GenBank/DDBJ databases">
        <title>Draft Genome and Complete Hox-Cluster Characterization of the Sterlet Sturgeon (Acipenser ruthenus).</title>
        <authorList>
            <person name="Wei Q."/>
        </authorList>
    </citation>
    <scope>NUCLEOTIDE SEQUENCE [LARGE SCALE GENOMIC DNA]</scope>
    <source>
        <strain evidence="2">WHYD16114868_AA</strain>
        <tissue evidence="2">Blood</tissue>
    </source>
</reference>
<dbReference type="AlphaFoldDB" id="A0A662YNU6"/>
<keyword evidence="1" id="KW-1133">Transmembrane helix</keyword>
<dbReference type="Proteomes" id="UP000289886">
    <property type="component" value="Unassembled WGS sequence"/>
</dbReference>